<keyword evidence="3" id="KW-1185">Reference proteome</keyword>
<dbReference type="CTD" id="34837"/>
<dbReference type="PANTHER" id="PTHR15437">
    <property type="entry name" value="TRANSCRIPTION TERMINATION FACTOR, MITOCHONDRIAL"/>
    <property type="match status" value="1"/>
</dbReference>
<evidence type="ECO:0000313" key="5">
    <source>
        <dbReference type="RefSeq" id="XP_015595032.1"/>
    </source>
</evidence>
<dbReference type="GeneID" id="107267609"/>
<evidence type="ECO:0000313" key="4">
    <source>
        <dbReference type="RefSeq" id="XP_015595030.1"/>
    </source>
</evidence>
<dbReference type="PANTHER" id="PTHR15437:SF6">
    <property type="entry name" value="TRANSCRIPTION TERMINATION FACTOR, MITOCHONDRIAL"/>
    <property type="match status" value="1"/>
</dbReference>
<dbReference type="AlphaFoldDB" id="A0AAJ7FJL2"/>
<comment type="similarity">
    <text evidence="1">Belongs to the mTERF family.</text>
</comment>
<dbReference type="InterPro" id="IPR003690">
    <property type="entry name" value="MTERF"/>
</dbReference>
<dbReference type="GO" id="GO:0003676">
    <property type="term" value="F:nucleic acid binding"/>
    <property type="evidence" value="ECO:0007669"/>
    <property type="project" value="InterPro"/>
</dbReference>
<dbReference type="InterPro" id="IPR038538">
    <property type="entry name" value="MTERF_sf"/>
</dbReference>
<dbReference type="KEGG" id="ccin:107267609"/>
<evidence type="ECO:0000313" key="3">
    <source>
        <dbReference type="Proteomes" id="UP000694920"/>
    </source>
</evidence>
<accession>A0AAJ7FJL2</accession>
<gene>
    <name evidence="4 5 6" type="primary">LOC107267609</name>
</gene>
<dbReference type="Proteomes" id="UP000694920">
    <property type="component" value="Unplaced"/>
</dbReference>
<dbReference type="GO" id="GO:0005759">
    <property type="term" value="C:mitochondrial matrix"/>
    <property type="evidence" value="ECO:0007669"/>
    <property type="project" value="TreeGrafter"/>
</dbReference>
<dbReference type="GO" id="GO:0006393">
    <property type="term" value="P:termination of mitochondrial transcription"/>
    <property type="evidence" value="ECO:0007669"/>
    <property type="project" value="TreeGrafter"/>
</dbReference>
<evidence type="ECO:0000256" key="2">
    <source>
        <dbReference type="ARBA" id="ARBA00022946"/>
    </source>
</evidence>
<evidence type="ECO:0000313" key="6">
    <source>
        <dbReference type="RefSeq" id="XP_024940713.1"/>
    </source>
</evidence>
<name>A0AAJ7FJL2_CEPCN</name>
<evidence type="ECO:0000256" key="1">
    <source>
        <dbReference type="ARBA" id="ARBA00007692"/>
    </source>
</evidence>
<sequence>MSRHLASITKIGLTYGKSFFLPTKNYIRKNFMVSVSSCKFNEYSSNDSGCSNVNAIPEVKDYNEFLQESKSSIHIGCKTLMQLLRINESTALRAVHMYPALQKLPCLEIMQNYETLSAIGIQYQSIKNNIWLLADTKEVIKVKARYIQLLPLELKHAIPFFNLKIKELRTLVTLMKIEDNEVPNISRIHYLSEKLQCPLTTMCNILMKHKYLLKIPFQRIKGITDILIGHGVTAENILNDLWVFRYKENTVLMRVKKAIEAGVNPIKPWVVRCPESALNEIFRRNTQRHKALEPYTNIIDFLAAKLQCSKQDAEDFVDRNPAIYKMDPWKLKNVIQFLFDKEYKPEHLMQTPRLLYFGYKTILNRYIELELLKMKPTNLRVLCKSNAEIEDYIQKHKSMRIPEEQLKSAKEEDGISN</sequence>
<protein>
    <submittedName>
        <fullName evidence="4 5">Transcription termination factor, mitochondrial isoform X1</fullName>
    </submittedName>
</protein>
<keyword evidence="2" id="KW-0809">Transit peptide</keyword>
<organism evidence="3 4">
    <name type="scientific">Cephus cinctus</name>
    <name type="common">Wheat stem sawfly</name>
    <dbReference type="NCBI Taxonomy" id="211228"/>
    <lineage>
        <taxon>Eukaryota</taxon>
        <taxon>Metazoa</taxon>
        <taxon>Ecdysozoa</taxon>
        <taxon>Arthropoda</taxon>
        <taxon>Hexapoda</taxon>
        <taxon>Insecta</taxon>
        <taxon>Pterygota</taxon>
        <taxon>Neoptera</taxon>
        <taxon>Endopterygota</taxon>
        <taxon>Hymenoptera</taxon>
        <taxon>Cephoidea</taxon>
        <taxon>Cephidae</taxon>
        <taxon>Cephus</taxon>
    </lineage>
</organism>
<proteinExistence type="inferred from homology"/>
<dbReference type="RefSeq" id="XP_015595032.1">
    <property type="nucleotide sequence ID" value="XM_015739546.2"/>
</dbReference>
<dbReference type="RefSeq" id="XP_024940713.1">
    <property type="nucleotide sequence ID" value="XM_025084945.1"/>
</dbReference>
<reference evidence="4 5" key="1">
    <citation type="submission" date="2025-04" db="UniProtKB">
        <authorList>
            <consortium name="RefSeq"/>
        </authorList>
    </citation>
    <scope>IDENTIFICATION</scope>
</reference>
<dbReference type="RefSeq" id="XP_015595030.1">
    <property type="nucleotide sequence ID" value="XM_015739544.2"/>
</dbReference>
<dbReference type="Gene3D" id="1.25.70.10">
    <property type="entry name" value="Transcription termination factor 3, mitochondrial"/>
    <property type="match status" value="1"/>
</dbReference>